<dbReference type="Pfam" id="PF03588">
    <property type="entry name" value="Leu_Phe_trans"/>
    <property type="match status" value="1"/>
</dbReference>
<comment type="catalytic activity">
    <reaction evidence="4">
        <text>N-terminal L-lysyl-[protein] + L-leucyl-tRNA(Leu) = N-terminal L-leucyl-L-lysyl-[protein] + tRNA(Leu) + H(+)</text>
        <dbReference type="Rhea" id="RHEA:12340"/>
        <dbReference type="Rhea" id="RHEA-COMP:9613"/>
        <dbReference type="Rhea" id="RHEA-COMP:9622"/>
        <dbReference type="Rhea" id="RHEA-COMP:12670"/>
        <dbReference type="Rhea" id="RHEA-COMP:12671"/>
        <dbReference type="ChEBI" id="CHEBI:15378"/>
        <dbReference type="ChEBI" id="CHEBI:65249"/>
        <dbReference type="ChEBI" id="CHEBI:78442"/>
        <dbReference type="ChEBI" id="CHEBI:78494"/>
        <dbReference type="ChEBI" id="CHEBI:133043"/>
        <dbReference type="EC" id="2.3.2.6"/>
    </reaction>
</comment>
<keyword evidence="6" id="KW-1185">Reference proteome</keyword>
<evidence type="ECO:0000256" key="4">
    <source>
        <dbReference type="HAMAP-Rule" id="MF_00688"/>
    </source>
</evidence>
<evidence type="ECO:0000313" key="6">
    <source>
        <dbReference type="Proteomes" id="UP000469215"/>
    </source>
</evidence>
<dbReference type="NCBIfam" id="TIGR00667">
    <property type="entry name" value="aat"/>
    <property type="match status" value="1"/>
</dbReference>
<dbReference type="RefSeq" id="WP_160953657.1">
    <property type="nucleotide sequence ID" value="NZ_WWEQ01000042.1"/>
</dbReference>
<dbReference type="GO" id="GO:0005737">
    <property type="term" value="C:cytoplasm"/>
    <property type="evidence" value="ECO:0007669"/>
    <property type="project" value="UniProtKB-SubCell"/>
</dbReference>
<comment type="function">
    <text evidence="4">Functions in the N-end rule pathway of protein degradation where it conjugates Leu, Phe and, less efficiently, Met from aminoacyl-tRNAs to the N-termini of proteins containing an N-terminal arginine or lysine.</text>
</comment>
<evidence type="ECO:0000256" key="3">
    <source>
        <dbReference type="ARBA" id="ARBA00023315"/>
    </source>
</evidence>
<organism evidence="5 6">
    <name type="scientific">Brevibacterium rongguiense</name>
    <dbReference type="NCBI Taxonomy" id="2695267"/>
    <lineage>
        <taxon>Bacteria</taxon>
        <taxon>Bacillati</taxon>
        <taxon>Actinomycetota</taxon>
        <taxon>Actinomycetes</taxon>
        <taxon>Micrococcales</taxon>
        <taxon>Brevibacteriaceae</taxon>
        <taxon>Brevibacterium</taxon>
    </lineage>
</organism>
<dbReference type="GO" id="GO:0008914">
    <property type="term" value="F:leucyl-tRNA--protein transferase activity"/>
    <property type="evidence" value="ECO:0007669"/>
    <property type="project" value="UniProtKB-UniRule"/>
</dbReference>
<dbReference type="InterPro" id="IPR004616">
    <property type="entry name" value="Leu/Phe-tRNA_Trfase"/>
</dbReference>
<keyword evidence="3 4" id="KW-0012">Acyltransferase</keyword>
<dbReference type="Gene3D" id="3.40.630.70">
    <property type="entry name" value="Leucyl/phenylalanyl-tRNA-protein transferase, C-terminal domain"/>
    <property type="match status" value="1"/>
</dbReference>
<dbReference type="InterPro" id="IPR016181">
    <property type="entry name" value="Acyl_CoA_acyltransferase"/>
</dbReference>
<protein>
    <recommendedName>
        <fullName evidence="4">Leucyl/phenylalanyl-tRNA--protein transferase</fullName>
        <ecNumber evidence="4">2.3.2.6</ecNumber>
    </recommendedName>
    <alternativeName>
        <fullName evidence="4">L/F-transferase</fullName>
    </alternativeName>
    <alternativeName>
        <fullName evidence="4">Leucyltransferase</fullName>
    </alternativeName>
    <alternativeName>
        <fullName evidence="4">Phenyalanyltransferase</fullName>
    </alternativeName>
</protein>
<comment type="caution">
    <text evidence="5">The sequence shown here is derived from an EMBL/GenBank/DDBJ whole genome shotgun (WGS) entry which is preliminary data.</text>
</comment>
<reference evidence="5 6" key="1">
    <citation type="submission" date="2020-01" db="EMBL/GenBank/DDBJ databases">
        <authorList>
            <person name="Deng T."/>
        </authorList>
    </citation>
    <scope>NUCLEOTIDE SEQUENCE [LARGE SCALE GENOMIC DNA]</scope>
    <source>
        <strain evidence="5 6">5221</strain>
    </source>
</reference>
<dbReference type="EC" id="2.3.2.6" evidence="4"/>
<accession>A0A6N9H8I7</accession>
<dbReference type="GO" id="GO:0030163">
    <property type="term" value="P:protein catabolic process"/>
    <property type="evidence" value="ECO:0007669"/>
    <property type="project" value="UniProtKB-UniRule"/>
</dbReference>
<keyword evidence="1 4" id="KW-0963">Cytoplasm</keyword>
<proteinExistence type="inferred from homology"/>
<evidence type="ECO:0000313" key="5">
    <source>
        <dbReference type="EMBL" id="MYM20235.1"/>
    </source>
</evidence>
<comment type="subcellular location">
    <subcellularLocation>
        <location evidence="4">Cytoplasm</location>
    </subcellularLocation>
</comment>
<comment type="catalytic activity">
    <reaction evidence="4">
        <text>N-terminal L-arginyl-[protein] + L-leucyl-tRNA(Leu) = N-terminal L-leucyl-L-arginyl-[protein] + tRNA(Leu) + H(+)</text>
        <dbReference type="Rhea" id="RHEA:50416"/>
        <dbReference type="Rhea" id="RHEA-COMP:9613"/>
        <dbReference type="Rhea" id="RHEA-COMP:9622"/>
        <dbReference type="Rhea" id="RHEA-COMP:12672"/>
        <dbReference type="Rhea" id="RHEA-COMP:12673"/>
        <dbReference type="ChEBI" id="CHEBI:15378"/>
        <dbReference type="ChEBI" id="CHEBI:64719"/>
        <dbReference type="ChEBI" id="CHEBI:78442"/>
        <dbReference type="ChEBI" id="CHEBI:78494"/>
        <dbReference type="ChEBI" id="CHEBI:133044"/>
        <dbReference type="EC" id="2.3.2.6"/>
    </reaction>
</comment>
<keyword evidence="2 4" id="KW-0808">Transferase</keyword>
<dbReference type="EMBL" id="WWEQ01000042">
    <property type="protein sequence ID" value="MYM20235.1"/>
    <property type="molecule type" value="Genomic_DNA"/>
</dbReference>
<gene>
    <name evidence="4" type="primary">aat</name>
    <name evidence="5" type="ORF">GSY69_09725</name>
</gene>
<name>A0A6N9H8I7_9MICO</name>
<dbReference type="PANTHER" id="PTHR30098">
    <property type="entry name" value="LEUCYL/PHENYLALANYL-TRNA--PROTEIN TRANSFERASE"/>
    <property type="match status" value="1"/>
</dbReference>
<comment type="catalytic activity">
    <reaction evidence="4">
        <text>L-phenylalanyl-tRNA(Phe) + an N-terminal L-alpha-aminoacyl-[protein] = an N-terminal L-phenylalanyl-L-alpha-aminoacyl-[protein] + tRNA(Phe)</text>
        <dbReference type="Rhea" id="RHEA:43632"/>
        <dbReference type="Rhea" id="RHEA-COMP:9668"/>
        <dbReference type="Rhea" id="RHEA-COMP:9699"/>
        <dbReference type="Rhea" id="RHEA-COMP:10636"/>
        <dbReference type="Rhea" id="RHEA-COMP:10637"/>
        <dbReference type="ChEBI" id="CHEBI:78442"/>
        <dbReference type="ChEBI" id="CHEBI:78531"/>
        <dbReference type="ChEBI" id="CHEBI:78597"/>
        <dbReference type="ChEBI" id="CHEBI:83561"/>
        <dbReference type="EC" id="2.3.2.6"/>
    </reaction>
</comment>
<dbReference type="SUPFAM" id="SSF55729">
    <property type="entry name" value="Acyl-CoA N-acyltransferases (Nat)"/>
    <property type="match status" value="1"/>
</dbReference>
<dbReference type="Proteomes" id="UP000469215">
    <property type="component" value="Unassembled WGS sequence"/>
</dbReference>
<dbReference type="HAMAP" id="MF_00688">
    <property type="entry name" value="Leu_Phe_trans"/>
    <property type="match status" value="1"/>
</dbReference>
<sequence>MDLEDLRAVGTALEADQVLSAYRAGLFPMGIGEGGTGPIGWWAPERRGVLRPGDLHVSHSLRASARRFTATVDTAFAEVVSACADPQREGTWITPRIAAVYRALHAAGHAHSVEVWADGELAGGLYGVAFGAVFAGESMFHRRTDASKAALVELVRRLDAAAPGRWLVDAQWWTPHLGTLGVSEISGLEYLAALEDAGRDDHCQAFPTK</sequence>
<dbReference type="InterPro" id="IPR042221">
    <property type="entry name" value="Leu/Phe-tRNA_Trfase_N"/>
</dbReference>
<dbReference type="PANTHER" id="PTHR30098:SF2">
    <property type="entry name" value="LEUCYL_PHENYLALANYL-TRNA--PROTEIN TRANSFERASE"/>
    <property type="match status" value="1"/>
</dbReference>
<dbReference type="AlphaFoldDB" id="A0A6N9H8I7"/>
<comment type="similarity">
    <text evidence="4">Belongs to the L/F-transferase family.</text>
</comment>
<dbReference type="InterPro" id="IPR042203">
    <property type="entry name" value="Leu/Phe-tRNA_Trfase_C"/>
</dbReference>
<dbReference type="Gene3D" id="3.30.70.3550">
    <property type="entry name" value="Leucyl/phenylalanyl-tRNA-protein transferase, N-terminal domain"/>
    <property type="match status" value="1"/>
</dbReference>
<evidence type="ECO:0000256" key="1">
    <source>
        <dbReference type="ARBA" id="ARBA00022490"/>
    </source>
</evidence>
<evidence type="ECO:0000256" key="2">
    <source>
        <dbReference type="ARBA" id="ARBA00022679"/>
    </source>
</evidence>